<dbReference type="EMBL" id="MTEI01000001">
    <property type="protein sequence ID" value="OQW89684.1"/>
    <property type="molecule type" value="Genomic_DNA"/>
</dbReference>
<dbReference type="AlphaFoldDB" id="A0A1W9KY71"/>
<evidence type="ECO:0000313" key="2">
    <source>
        <dbReference type="EMBL" id="OQW89684.1"/>
    </source>
</evidence>
<evidence type="ECO:0000259" key="1">
    <source>
        <dbReference type="Pfam" id="PF26621"/>
    </source>
</evidence>
<proteinExistence type="predicted"/>
<dbReference type="Pfam" id="PF26621">
    <property type="entry name" value="DUF8198"/>
    <property type="match status" value="1"/>
</dbReference>
<accession>A0A1W9KY71</accession>
<comment type="caution">
    <text evidence="2">The sequence shown here is derived from an EMBL/GenBank/DDBJ whole genome shotgun (WGS) entry which is preliminary data.</text>
</comment>
<dbReference type="Proteomes" id="UP000192505">
    <property type="component" value="Unassembled WGS sequence"/>
</dbReference>
<evidence type="ECO:0000313" key="3">
    <source>
        <dbReference type="Proteomes" id="UP000192505"/>
    </source>
</evidence>
<dbReference type="InterPro" id="IPR058511">
    <property type="entry name" value="DUF8198"/>
</dbReference>
<dbReference type="NCBIfam" id="NF047641">
    <property type="entry name" value="FFLEE_fam"/>
    <property type="match status" value="1"/>
</dbReference>
<reference evidence="2 3" key="1">
    <citation type="submission" date="2017-01" db="EMBL/GenBank/DDBJ databases">
        <title>Novel large sulfur bacteria in the metagenomes of groundwater-fed chemosynthetic microbial mats in the Lake Huron basin.</title>
        <authorList>
            <person name="Sharrar A.M."/>
            <person name="Flood B.E."/>
            <person name="Bailey J.V."/>
            <person name="Jones D.S."/>
            <person name="Biddanda B."/>
            <person name="Ruberg S.A."/>
            <person name="Marcus D.N."/>
            <person name="Dick G.J."/>
        </authorList>
    </citation>
    <scope>NUCLEOTIDE SEQUENCE [LARGE SCALE GENOMIC DNA]</scope>
    <source>
        <strain evidence="2">A7</strain>
    </source>
</reference>
<feature type="domain" description="DUF8198" evidence="1">
    <location>
        <begin position="22"/>
        <end position="229"/>
    </location>
</feature>
<protein>
    <recommendedName>
        <fullName evidence="1">DUF8198 domain-containing protein</fullName>
    </recommendedName>
</protein>
<organism evidence="2 3">
    <name type="scientific">Rhodoferax ferrireducens</name>
    <dbReference type="NCBI Taxonomy" id="192843"/>
    <lineage>
        <taxon>Bacteria</taxon>
        <taxon>Pseudomonadati</taxon>
        <taxon>Pseudomonadota</taxon>
        <taxon>Betaproteobacteria</taxon>
        <taxon>Burkholderiales</taxon>
        <taxon>Comamonadaceae</taxon>
        <taxon>Rhodoferax</taxon>
    </lineage>
</organism>
<name>A0A1W9KY71_9BURK</name>
<gene>
    <name evidence="2" type="ORF">BWK72_00005</name>
</gene>
<dbReference type="InterPro" id="IPR058063">
    <property type="entry name" value="FFLEE_fam"/>
</dbReference>
<sequence>MEASKRIRQAIARVAELRQIAGQSETLGRALSEIKDFQSRRFAKTYSDMLASPAFSGCARFFLEELYSERDYSHRDAQFAKVAGAIELTFPAPVIELAVTLAELHEATEELDLQMAAEWANLPAESPVLRYSEAWLMVGQKSQREWQLATVLHIGKELAELTRKRGLRLLLKMMRRPAELAGLGDLQVFLETGFDQFKQLAQNTKLVDEFLERIRERENNWIIELFAVNSATHKAKNAQSSDWAFRALGA</sequence>